<evidence type="ECO:0000259" key="10">
    <source>
        <dbReference type="PROSITE" id="PS51819"/>
    </source>
</evidence>
<dbReference type="InterPro" id="IPR017515">
    <property type="entry name" value="MeMalonyl-CoA_epimerase"/>
</dbReference>
<dbReference type="KEGG" id="aplc:110988969"/>
<proteinExistence type="inferred from homology"/>
<dbReference type="OrthoDB" id="16820at2759"/>
<organism evidence="11 12">
    <name type="scientific">Acanthaster planci</name>
    <name type="common">Crown-of-thorns starfish</name>
    <dbReference type="NCBI Taxonomy" id="133434"/>
    <lineage>
        <taxon>Eukaryota</taxon>
        <taxon>Metazoa</taxon>
        <taxon>Echinodermata</taxon>
        <taxon>Eleutherozoa</taxon>
        <taxon>Asterozoa</taxon>
        <taxon>Asteroidea</taxon>
        <taxon>Valvatacea</taxon>
        <taxon>Valvatida</taxon>
        <taxon>Acanthasteridae</taxon>
        <taxon>Acanthaster</taxon>
    </lineage>
</organism>
<evidence type="ECO:0000313" key="12">
    <source>
        <dbReference type="RefSeq" id="XP_022108691.1"/>
    </source>
</evidence>
<dbReference type="CDD" id="cd07249">
    <property type="entry name" value="MMCE"/>
    <property type="match status" value="1"/>
</dbReference>
<evidence type="ECO:0000256" key="1">
    <source>
        <dbReference type="ARBA" id="ARBA00009308"/>
    </source>
</evidence>
<name>A0A8B7ZYN9_ACAPL</name>
<evidence type="ECO:0000256" key="9">
    <source>
        <dbReference type="ARBA" id="ARBA00081771"/>
    </source>
</evidence>
<evidence type="ECO:0000256" key="3">
    <source>
        <dbReference type="ARBA" id="ARBA00023235"/>
    </source>
</evidence>
<gene>
    <name evidence="12" type="primary">LOC110988969</name>
</gene>
<protein>
    <recommendedName>
        <fullName evidence="8">Methylmalonyl-CoA epimerase, mitochondrial</fullName>
        <ecNumber evidence="7">5.1.99.1</ecNumber>
    </recommendedName>
    <alternativeName>
        <fullName evidence="9">DL-methylmalonyl-CoA racemase</fullName>
    </alternativeName>
</protein>
<dbReference type="PANTHER" id="PTHR43048:SF3">
    <property type="entry name" value="METHYLMALONYL-COA EPIMERASE, MITOCHONDRIAL"/>
    <property type="match status" value="1"/>
</dbReference>
<evidence type="ECO:0000256" key="5">
    <source>
        <dbReference type="ARBA" id="ARBA00050406"/>
    </source>
</evidence>
<dbReference type="CTD" id="84693"/>
<dbReference type="NCBIfam" id="TIGR03081">
    <property type="entry name" value="metmalonyl_epim"/>
    <property type="match status" value="1"/>
</dbReference>
<dbReference type="InterPro" id="IPR029068">
    <property type="entry name" value="Glyas_Bleomycin-R_OHBP_Dase"/>
</dbReference>
<dbReference type="PANTHER" id="PTHR43048">
    <property type="entry name" value="METHYLMALONYL-COA EPIMERASE"/>
    <property type="match status" value="1"/>
</dbReference>
<comment type="similarity">
    <text evidence="1">Belongs to the methylmalonyl-CoA epimerase family.</text>
</comment>
<dbReference type="AlphaFoldDB" id="A0A8B7ZYN9"/>
<dbReference type="Pfam" id="PF13669">
    <property type="entry name" value="Glyoxalase_4"/>
    <property type="match status" value="1"/>
</dbReference>
<comment type="catalytic activity">
    <reaction evidence="5">
        <text>(R)-methylmalonyl-CoA = (S)-methylmalonyl-CoA</text>
        <dbReference type="Rhea" id="RHEA:20553"/>
        <dbReference type="ChEBI" id="CHEBI:57326"/>
        <dbReference type="ChEBI" id="CHEBI:57327"/>
        <dbReference type="EC" id="5.1.99.1"/>
    </reaction>
    <physiologicalReaction direction="right-to-left" evidence="5">
        <dbReference type="Rhea" id="RHEA:20555"/>
    </physiologicalReaction>
</comment>
<accession>A0A8B7ZYN9</accession>
<keyword evidence="3" id="KW-0413">Isomerase</keyword>
<evidence type="ECO:0000256" key="2">
    <source>
        <dbReference type="ARBA" id="ARBA00022723"/>
    </source>
</evidence>
<dbReference type="RefSeq" id="XP_022108691.1">
    <property type="nucleotide sequence ID" value="XM_022252999.1"/>
</dbReference>
<dbReference type="PROSITE" id="PS51819">
    <property type="entry name" value="VOC"/>
    <property type="match status" value="1"/>
</dbReference>
<dbReference type="Gene3D" id="3.10.180.10">
    <property type="entry name" value="2,3-Dihydroxybiphenyl 1,2-Dioxygenase, domain 1"/>
    <property type="match status" value="1"/>
</dbReference>
<dbReference type="InterPro" id="IPR037523">
    <property type="entry name" value="VOC_core"/>
</dbReference>
<dbReference type="SUPFAM" id="SSF54593">
    <property type="entry name" value="Glyoxalase/Bleomycin resistance protein/Dihydroxybiphenyl dioxygenase"/>
    <property type="match status" value="1"/>
</dbReference>
<dbReference type="GO" id="GO:0046491">
    <property type="term" value="P:L-methylmalonyl-CoA metabolic process"/>
    <property type="evidence" value="ECO:0007669"/>
    <property type="project" value="TreeGrafter"/>
</dbReference>
<keyword evidence="4" id="KW-0170">Cobalt</keyword>
<evidence type="ECO:0000256" key="8">
    <source>
        <dbReference type="ARBA" id="ARBA00071337"/>
    </source>
</evidence>
<feature type="domain" description="VOC" evidence="10">
    <location>
        <begin position="37"/>
        <end position="166"/>
    </location>
</feature>
<keyword evidence="11" id="KW-1185">Reference proteome</keyword>
<evidence type="ECO:0000256" key="7">
    <source>
        <dbReference type="ARBA" id="ARBA00066411"/>
    </source>
</evidence>
<evidence type="ECO:0000313" key="11">
    <source>
        <dbReference type="Proteomes" id="UP000694845"/>
    </source>
</evidence>
<comment type="function">
    <text evidence="6">Methylmalonyl-CoA epimerase involved in propionyl-CoA metabolism.</text>
</comment>
<evidence type="ECO:0000256" key="4">
    <source>
        <dbReference type="ARBA" id="ARBA00023285"/>
    </source>
</evidence>
<dbReference type="GO" id="GO:0004493">
    <property type="term" value="F:methylmalonyl-CoA epimerase activity"/>
    <property type="evidence" value="ECO:0007669"/>
    <property type="project" value="UniProtKB-EC"/>
</dbReference>
<evidence type="ECO:0000256" key="6">
    <source>
        <dbReference type="ARBA" id="ARBA00053742"/>
    </source>
</evidence>
<dbReference type="FunFam" id="3.10.180.10:FF:000003">
    <property type="entry name" value="Methylmalonyl-CoA epimerase, mitochondrial"/>
    <property type="match status" value="1"/>
</dbReference>
<dbReference type="EC" id="5.1.99.1" evidence="7"/>
<dbReference type="GO" id="GO:0046872">
    <property type="term" value="F:metal ion binding"/>
    <property type="evidence" value="ECO:0007669"/>
    <property type="project" value="UniProtKB-KW"/>
</dbReference>
<keyword evidence="2" id="KW-0479">Metal-binding</keyword>
<dbReference type="Proteomes" id="UP000694845">
    <property type="component" value="Unplaced"/>
</dbReference>
<dbReference type="GeneID" id="110988969"/>
<dbReference type="InterPro" id="IPR051785">
    <property type="entry name" value="MMCE/EMCE_epimerase"/>
</dbReference>
<sequence length="166" mass="18209">MAAALVRLGARHVLRIRSSTSWLSRHHYSDSAWSLGRLNHVAIAVPDLTDAVKVYRDVFQAKVSEPQALPEHGVTVVFVELENTKLELLEPLGDNSPIGGYLKKKPGGGMHHVCLEVNNISEAMKTLQEKKVKVLDPEPKIGAHSKPVVFLHPKDCGGVLVELEEA</sequence>
<reference evidence="12" key="1">
    <citation type="submission" date="2025-08" db="UniProtKB">
        <authorList>
            <consortium name="RefSeq"/>
        </authorList>
    </citation>
    <scope>IDENTIFICATION</scope>
</reference>